<proteinExistence type="predicted"/>
<evidence type="ECO:0000313" key="2">
    <source>
        <dbReference type="Proteomes" id="UP000233375"/>
    </source>
</evidence>
<dbReference type="Proteomes" id="UP000233375">
    <property type="component" value="Unassembled WGS sequence"/>
</dbReference>
<gene>
    <name evidence="1" type="ORF">CWS01_00840</name>
</gene>
<dbReference type="OrthoDB" id="9784036at2"/>
<dbReference type="PANTHER" id="PTHR48098:SF3">
    <property type="entry name" value="IRON(III) ENTEROBACTIN ESTERASE"/>
    <property type="match status" value="1"/>
</dbReference>
<dbReference type="SUPFAM" id="SSF53474">
    <property type="entry name" value="alpha/beta-Hydrolases"/>
    <property type="match status" value="1"/>
</dbReference>
<name>A0A2N0Z7D9_9BACI</name>
<dbReference type="InterPro" id="IPR050583">
    <property type="entry name" value="Mycobacterial_A85_antigen"/>
</dbReference>
<dbReference type="Gene3D" id="3.40.50.1820">
    <property type="entry name" value="alpha/beta hydrolase"/>
    <property type="match status" value="1"/>
</dbReference>
<keyword evidence="2" id="KW-1185">Reference proteome</keyword>
<dbReference type="AlphaFoldDB" id="A0A2N0Z7D9"/>
<dbReference type="InterPro" id="IPR029058">
    <property type="entry name" value="AB_hydrolase_fold"/>
</dbReference>
<comment type="caution">
    <text evidence="1">The sequence shown here is derived from an EMBL/GenBank/DDBJ whole genome shotgun (WGS) entry which is preliminary data.</text>
</comment>
<sequence>MEGELKTYYIVDREVIIYLPPTYKAEIKSYPVVYIHDGSYLFKDSLIQLEAMFSNHRLKEMILVGIEPHNRLDEYTPWKASALDARLPDFNGQGAIYLKVVIDEIKMFIDKHFFTNPTAHSTGMIGASLGGLISFYSLYCYPDKMDKIALLSPSLWYKDFMQFLKITPMPSISNKKIYLYVGEKEGKDKTNIQQFMVENNKHANELLKNAGLMDNQLKFELGKNAKHNKETFKKQFLHALEWLFQKE</sequence>
<dbReference type="EMBL" id="PISE01000003">
    <property type="protein sequence ID" value="PKG25421.1"/>
    <property type="molecule type" value="Genomic_DNA"/>
</dbReference>
<organism evidence="1 2">
    <name type="scientific">Niallia nealsonii</name>
    <dbReference type="NCBI Taxonomy" id="115979"/>
    <lineage>
        <taxon>Bacteria</taxon>
        <taxon>Bacillati</taxon>
        <taxon>Bacillota</taxon>
        <taxon>Bacilli</taxon>
        <taxon>Bacillales</taxon>
        <taxon>Bacillaceae</taxon>
        <taxon>Niallia</taxon>
    </lineage>
</organism>
<dbReference type="PANTHER" id="PTHR48098">
    <property type="entry name" value="ENTEROCHELIN ESTERASE-RELATED"/>
    <property type="match status" value="1"/>
</dbReference>
<dbReference type="Pfam" id="PF00756">
    <property type="entry name" value="Esterase"/>
    <property type="match status" value="1"/>
</dbReference>
<protein>
    <submittedName>
        <fullName evidence="1">Esterase</fullName>
    </submittedName>
</protein>
<dbReference type="InterPro" id="IPR000801">
    <property type="entry name" value="Esterase-like"/>
</dbReference>
<accession>A0A2N0Z7D9</accession>
<evidence type="ECO:0000313" key="1">
    <source>
        <dbReference type="EMBL" id="PKG25421.1"/>
    </source>
</evidence>
<dbReference type="RefSeq" id="WP_101175145.1">
    <property type="nucleotide sequence ID" value="NZ_PISE01000003.1"/>
</dbReference>
<reference evidence="1 2" key="1">
    <citation type="journal article" date="2003" name="Int. J. Syst. Evol. Microbiol.">
        <title>Bacillus nealsonii sp. nov., isolated from a spacecraft-assembly facility, whose spores are gamma-radiation resistant.</title>
        <authorList>
            <person name="Venkateswaran K."/>
            <person name="Kempf M."/>
            <person name="Chen F."/>
            <person name="Satomi M."/>
            <person name="Nicholson W."/>
            <person name="Kern R."/>
        </authorList>
    </citation>
    <scope>NUCLEOTIDE SEQUENCE [LARGE SCALE GENOMIC DNA]</scope>
    <source>
        <strain evidence="1 2">FO-92</strain>
    </source>
</reference>